<dbReference type="AlphaFoldDB" id="A0A5A7ULW2"/>
<evidence type="ECO:0000313" key="3">
    <source>
        <dbReference type="Proteomes" id="UP000321393"/>
    </source>
</evidence>
<dbReference type="STRING" id="1194695.A0A5A7ULW2"/>
<dbReference type="Proteomes" id="UP000321393">
    <property type="component" value="Unassembled WGS sequence"/>
</dbReference>
<evidence type="ECO:0000313" key="2">
    <source>
        <dbReference type="EMBL" id="KAA0054655.1"/>
    </source>
</evidence>
<reference evidence="2 3" key="1">
    <citation type="submission" date="2019-08" db="EMBL/GenBank/DDBJ databases">
        <title>Draft genome sequences of two oriental melons (Cucumis melo L. var makuwa).</title>
        <authorList>
            <person name="Kwon S.-Y."/>
        </authorList>
    </citation>
    <scope>NUCLEOTIDE SEQUENCE [LARGE SCALE GENOMIC DNA]</scope>
    <source>
        <strain evidence="3">cv. SW 3</strain>
        <tissue evidence="2">Leaf</tissue>
    </source>
</reference>
<organism evidence="2 3">
    <name type="scientific">Cucumis melo var. makuwa</name>
    <name type="common">Oriental melon</name>
    <dbReference type="NCBI Taxonomy" id="1194695"/>
    <lineage>
        <taxon>Eukaryota</taxon>
        <taxon>Viridiplantae</taxon>
        <taxon>Streptophyta</taxon>
        <taxon>Embryophyta</taxon>
        <taxon>Tracheophyta</taxon>
        <taxon>Spermatophyta</taxon>
        <taxon>Magnoliopsida</taxon>
        <taxon>eudicotyledons</taxon>
        <taxon>Gunneridae</taxon>
        <taxon>Pentapetalae</taxon>
        <taxon>rosids</taxon>
        <taxon>fabids</taxon>
        <taxon>Cucurbitales</taxon>
        <taxon>Cucurbitaceae</taxon>
        <taxon>Benincaseae</taxon>
        <taxon>Cucumis</taxon>
    </lineage>
</organism>
<accession>A0A5A7ULW2</accession>
<feature type="region of interest" description="Disordered" evidence="1">
    <location>
        <begin position="102"/>
        <end position="153"/>
    </location>
</feature>
<proteinExistence type="predicted"/>
<feature type="compositionally biased region" description="Polar residues" evidence="1">
    <location>
        <begin position="102"/>
        <end position="115"/>
    </location>
</feature>
<sequence>MLTSELYSSSICCIRGSSHVLRSGGSLSSSSHMYCGQEDLHLHLFTCVAVDKSSGSVERTYQSSAPEGCTYQSCAPEGCTYQSSAPEGCTYQSSAPEGCTDQSSAPEGCTHQSSAPEGCTYPSEATSVDLPKERKLSPTKPAAGPENLSVNSVLPSREKSRAISYSNIQTLIGCSNIREFIENNPYRRLTVTRSGGRKA</sequence>
<evidence type="ECO:0000256" key="1">
    <source>
        <dbReference type="SAM" id="MobiDB-lite"/>
    </source>
</evidence>
<gene>
    <name evidence="2" type="ORF">E6C27_scaffold24G004710</name>
</gene>
<name>A0A5A7ULW2_CUCMM</name>
<dbReference type="OrthoDB" id="10682860at2759"/>
<protein>
    <submittedName>
        <fullName evidence="2">NBS-LRR type resistance protein</fullName>
    </submittedName>
</protein>
<comment type="caution">
    <text evidence="2">The sequence shown here is derived from an EMBL/GenBank/DDBJ whole genome shotgun (WGS) entry which is preliminary data.</text>
</comment>
<dbReference type="EMBL" id="SSTE01008830">
    <property type="protein sequence ID" value="KAA0054655.1"/>
    <property type="molecule type" value="Genomic_DNA"/>
</dbReference>